<dbReference type="PANTHER" id="PTHR46268:SF6">
    <property type="entry name" value="UNIVERSAL STRESS PROTEIN UP12"/>
    <property type="match status" value="1"/>
</dbReference>
<dbReference type="Pfam" id="PF00582">
    <property type="entry name" value="Usp"/>
    <property type="match status" value="1"/>
</dbReference>
<comment type="caution">
    <text evidence="4">The sequence shown here is derived from an EMBL/GenBank/DDBJ whole genome shotgun (WGS) entry which is preliminary data.</text>
</comment>
<keyword evidence="5" id="KW-1185">Reference proteome</keyword>
<dbReference type="InterPro" id="IPR006015">
    <property type="entry name" value="Universal_stress_UspA"/>
</dbReference>
<evidence type="ECO:0000256" key="2">
    <source>
        <dbReference type="PIRNR" id="PIRNR006276"/>
    </source>
</evidence>
<dbReference type="CDD" id="cd00293">
    <property type="entry name" value="USP-like"/>
    <property type="match status" value="1"/>
</dbReference>
<name>A0ABV9MZC2_9ENTE</name>
<organism evidence="4 5">
    <name type="scientific">Enterococcus lemanii</name>
    <dbReference type="NCBI Taxonomy" id="1159752"/>
    <lineage>
        <taxon>Bacteria</taxon>
        <taxon>Bacillati</taxon>
        <taxon>Bacillota</taxon>
        <taxon>Bacilli</taxon>
        <taxon>Lactobacillales</taxon>
        <taxon>Enterococcaceae</taxon>
        <taxon>Enterococcus</taxon>
    </lineage>
</organism>
<dbReference type="SUPFAM" id="SSF52402">
    <property type="entry name" value="Adenine nucleotide alpha hydrolases-like"/>
    <property type="match status" value="1"/>
</dbReference>
<evidence type="ECO:0000313" key="5">
    <source>
        <dbReference type="Proteomes" id="UP001595969"/>
    </source>
</evidence>
<feature type="domain" description="UspA" evidence="3">
    <location>
        <begin position="5"/>
        <end position="145"/>
    </location>
</feature>
<dbReference type="RefSeq" id="WP_204654701.1">
    <property type="nucleotide sequence ID" value="NZ_JAFBFD010000035.1"/>
</dbReference>
<gene>
    <name evidence="4" type="ORF">ACFO5I_12400</name>
</gene>
<sequence>MEQTYKRVLVGIDGSDHAFEAFKKAVEVARRNEGEVIVAAIIEQQLPTIMGMYPVGESFLEEESQRKNQLLDECLTYAQSVNFPSVKKVLTYGQPKNLLATELPRDYQIDLIMVGQSGLSQLEKMMIGSVASYVIRKAPCDVLVVSTPEENQ</sequence>
<evidence type="ECO:0000259" key="3">
    <source>
        <dbReference type="Pfam" id="PF00582"/>
    </source>
</evidence>
<comment type="similarity">
    <text evidence="1 2">Belongs to the universal stress protein A family.</text>
</comment>
<dbReference type="Gene3D" id="3.40.50.620">
    <property type="entry name" value="HUPs"/>
    <property type="match status" value="1"/>
</dbReference>
<dbReference type="PANTHER" id="PTHR46268">
    <property type="entry name" value="STRESS RESPONSE PROTEIN NHAX"/>
    <property type="match status" value="1"/>
</dbReference>
<evidence type="ECO:0000313" key="4">
    <source>
        <dbReference type="EMBL" id="MFC4720524.1"/>
    </source>
</evidence>
<reference evidence="5" key="1">
    <citation type="journal article" date="2019" name="Int. J. Syst. Evol. Microbiol.">
        <title>The Global Catalogue of Microorganisms (GCM) 10K type strain sequencing project: providing services to taxonomists for standard genome sequencing and annotation.</title>
        <authorList>
            <consortium name="The Broad Institute Genomics Platform"/>
            <consortium name="The Broad Institute Genome Sequencing Center for Infectious Disease"/>
            <person name="Wu L."/>
            <person name="Ma J."/>
        </authorList>
    </citation>
    <scope>NUCLEOTIDE SEQUENCE [LARGE SCALE GENOMIC DNA]</scope>
    <source>
        <strain evidence="5">CGMCC 1.19032</strain>
    </source>
</reference>
<keyword evidence="2" id="KW-0963">Cytoplasm</keyword>
<dbReference type="InterPro" id="IPR006016">
    <property type="entry name" value="UspA"/>
</dbReference>
<evidence type="ECO:0000256" key="1">
    <source>
        <dbReference type="ARBA" id="ARBA00008791"/>
    </source>
</evidence>
<dbReference type="InterPro" id="IPR014729">
    <property type="entry name" value="Rossmann-like_a/b/a_fold"/>
</dbReference>
<dbReference type="PIRSF" id="PIRSF006276">
    <property type="entry name" value="UspA"/>
    <property type="match status" value="1"/>
</dbReference>
<protein>
    <recommendedName>
        <fullName evidence="2">Universal stress protein</fullName>
    </recommendedName>
</protein>
<accession>A0ABV9MZC2</accession>
<dbReference type="PRINTS" id="PR01438">
    <property type="entry name" value="UNVRSLSTRESS"/>
</dbReference>
<dbReference type="EMBL" id="JBHSGS010000064">
    <property type="protein sequence ID" value="MFC4720524.1"/>
    <property type="molecule type" value="Genomic_DNA"/>
</dbReference>
<comment type="subcellular location">
    <subcellularLocation>
        <location evidence="2">Cytoplasm</location>
    </subcellularLocation>
</comment>
<dbReference type="Proteomes" id="UP001595969">
    <property type="component" value="Unassembled WGS sequence"/>
</dbReference>
<proteinExistence type="inferred from homology"/>